<feature type="binding site" evidence="7">
    <location>
        <begin position="291"/>
        <end position="293"/>
    </location>
    <ligand>
        <name>substrate</name>
    </ligand>
</feature>
<dbReference type="RefSeq" id="WP_108894346.1">
    <property type="nucleotide sequence ID" value="NZ_ONZF01000004.1"/>
</dbReference>
<evidence type="ECO:0000256" key="3">
    <source>
        <dbReference type="ARBA" id="ARBA00022801"/>
    </source>
</evidence>
<organism evidence="10 11">
    <name type="scientific">Palleronia abyssalis</name>
    <dbReference type="NCBI Taxonomy" id="1501240"/>
    <lineage>
        <taxon>Bacteria</taxon>
        <taxon>Pseudomonadati</taxon>
        <taxon>Pseudomonadota</taxon>
        <taxon>Alphaproteobacteria</taxon>
        <taxon>Rhodobacterales</taxon>
        <taxon>Roseobacteraceae</taxon>
        <taxon>Palleronia</taxon>
    </lineage>
</organism>
<feature type="binding site" evidence="7">
    <location>
        <position position="214"/>
    </location>
    <ligand>
        <name>substrate</name>
    </ligand>
</feature>
<dbReference type="GO" id="GO:0006046">
    <property type="term" value="P:N-acetylglucosamine catabolic process"/>
    <property type="evidence" value="ECO:0007669"/>
    <property type="project" value="TreeGrafter"/>
</dbReference>
<sequence>MTRQIDGTILTPQGWIDGRLTYDTRIAAVRGDPVPEPAPPYVLPGFVDLHVHGGGGADMMEGTEAIRTAARLHARHGTTAFCPTSVTAPTGDLDAFLDAVRDVMEDPPEDGARPLGAHLEGPFVNPGKLGAQPPFARPADAGQLKAWAARARIRIMTLAPEMDPDDALLDALQAAGIRVQLGHSLCDYARAKAALALGAGITHLYNAMSVMAHRDNGLCGAAFAHADFAEIIPDLIHVEAGAILAARRAIPHLYGVTDATGGAGMPDGTYRLGSYEVEKFEGAMRLPDGTLAGSALTMNTALRNLVSIGLPLDEASRRLSTYPADWLGLPDLGRLTPGAGADLLVLDADLSLTRVVVGGRDIPDLR</sequence>
<dbReference type="PIRSF" id="PIRSF038994">
    <property type="entry name" value="NagA"/>
    <property type="match status" value="1"/>
</dbReference>
<reference evidence="10 11" key="1">
    <citation type="submission" date="2018-03" db="EMBL/GenBank/DDBJ databases">
        <authorList>
            <person name="Keele B.F."/>
        </authorList>
    </citation>
    <scope>NUCLEOTIDE SEQUENCE [LARGE SCALE GENOMIC DNA]</scope>
    <source>
        <strain evidence="10 11">CECT 8504</strain>
    </source>
</reference>
<dbReference type="OrthoDB" id="9776488at2"/>
<feature type="binding site" evidence="8">
    <location>
        <position position="183"/>
    </location>
    <ligand>
        <name>Zn(2+)</name>
        <dbReference type="ChEBI" id="CHEBI:29105"/>
    </ligand>
</feature>
<name>A0A2R8BWI4_9RHOB</name>
<feature type="binding site" evidence="8">
    <location>
        <position position="203"/>
    </location>
    <ligand>
        <name>Zn(2+)</name>
        <dbReference type="ChEBI" id="CHEBI:29105"/>
    </ligand>
</feature>
<keyword evidence="2 8" id="KW-0479">Metal-binding</keyword>
<dbReference type="AlphaFoldDB" id="A0A2R8BWI4"/>
<comment type="similarity">
    <text evidence="1 5">Belongs to the metallo-dependent hydrolases superfamily. NagA family.</text>
</comment>
<feature type="binding site" evidence="7">
    <location>
        <position position="131"/>
    </location>
    <ligand>
        <name>substrate</name>
    </ligand>
</feature>
<evidence type="ECO:0000259" key="9">
    <source>
        <dbReference type="Pfam" id="PF01979"/>
    </source>
</evidence>
<dbReference type="Gene3D" id="3.20.20.140">
    <property type="entry name" value="Metal-dependent hydrolases"/>
    <property type="match status" value="1"/>
</dbReference>
<dbReference type="Pfam" id="PF01979">
    <property type="entry name" value="Amidohydro_1"/>
    <property type="match status" value="1"/>
</dbReference>
<evidence type="ECO:0000256" key="6">
    <source>
        <dbReference type="PIRSR" id="PIRSR038994-1"/>
    </source>
</evidence>
<feature type="binding site" evidence="7">
    <location>
        <position position="237"/>
    </location>
    <ligand>
        <name>substrate</name>
    </ligand>
</feature>
<gene>
    <name evidence="10" type="primary">nagA</name>
    <name evidence="10" type="ORF">PAA8504_02360</name>
</gene>
<dbReference type="InterPro" id="IPR032466">
    <property type="entry name" value="Metal_Hydrolase"/>
</dbReference>
<evidence type="ECO:0000256" key="5">
    <source>
        <dbReference type="PIRNR" id="PIRNR038994"/>
    </source>
</evidence>
<evidence type="ECO:0000313" key="10">
    <source>
        <dbReference type="EMBL" id="SPJ24527.1"/>
    </source>
</evidence>
<keyword evidence="11" id="KW-1185">Reference proteome</keyword>
<keyword evidence="3 5" id="KW-0378">Hydrolase</keyword>
<evidence type="ECO:0000256" key="4">
    <source>
        <dbReference type="ARBA" id="ARBA00023277"/>
    </source>
</evidence>
<dbReference type="InterPro" id="IPR011059">
    <property type="entry name" value="Metal-dep_hydrolase_composite"/>
</dbReference>
<evidence type="ECO:0000256" key="8">
    <source>
        <dbReference type="PIRSR" id="PIRSR038994-3"/>
    </source>
</evidence>
<dbReference type="InterPro" id="IPR003764">
    <property type="entry name" value="GlcNAc_6-P_deAcase"/>
</dbReference>
<dbReference type="Proteomes" id="UP000244912">
    <property type="component" value="Unassembled WGS sequence"/>
</dbReference>
<dbReference type="GO" id="GO:0046872">
    <property type="term" value="F:metal ion binding"/>
    <property type="evidence" value="ECO:0007669"/>
    <property type="project" value="UniProtKB-KW"/>
</dbReference>
<dbReference type="GO" id="GO:0008448">
    <property type="term" value="F:N-acetylglucosamine-6-phosphate deacetylase activity"/>
    <property type="evidence" value="ECO:0007669"/>
    <property type="project" value="UniProtKB-EC"/>
</dbReference>
<feature type="domain" description="Amidohydrolase-related" evidence="9">
    <location>
        <begin position="41"/>
        <end position="359"/>
    </location>
</feature>
<dbReference type="EMBL" id="ONZF01000004">
    <property type="protein sequence ID" value="SPJ24527.1"/>
    <property type="molecule type" value="Genomic_DNA"/>
</dbReference>
<feature type="binding site" evidence="7">
    <location>
        <begin position="206"/>
        <end position="207"/>
    </location>
    <ligand>
        <name>substrate</name>
    </ligand>
</feature>
<dbReference type="PANTHER" id="PTHR11113">
    <property type="entry name" value="N-ACETYLGLUCOSAMINE-6-PHOSPHATE DEACETYLASE"/>
    <property type="match status" value="1"/>
</dbReference>
<protein>
    <submittedName>
        <fullName evidence="10">N-acetylglucosamine-6-phosphate deacetylase</fullName>
        <ecNumber evidence="10">3.5.1.25</ecNumber>
    </submittedName>
</protein>
<dbReference type="InterPro" id="IPR006680">
    <property type="entry name" value="Amidohydro-rel"/>
</dbReference>
<accession>A0A2R8BWI4</accession>
<evidence type="ECO:0000256" key="1">
    <source>
        <dbReference type="ARBA" id="ARBA00010716"/>
    </source>
</evidence>
<evidence type="ECO:0000313" key="11">
    <source>
        <dbReference type="Proteomes" id="UP000244912"/>
    </source>
</evidence>
<feature type="binding site" evidence="8">
    <location>
        <position position="120"/>
    </location>
    <ligand>
        <name>Zn(2+)</name>
        <dbReference type="ChEBI" id="CHEBI:29105"/>
    </ligand>
</feature>
<comment type="cofactor">
    <cofactor evidence="8">
        <name>a divalent metal cation</name>
        <dbReference type="ChEBI" id="CHEBI:60240"/>
    </cofactor>
    <text evidence="8">Binds 1 divalent metal cation per subunit.</text>
</comment>
<evidence type="ECO:0000256" key="7">
    <source>
        <dbReference type="PIRSR" id="PIRSR038994-2"/>
    </source>
</evidence>
<dbReference type="SUPFAM" id="SSF51556">
    <property type="entry name" value="Metallo-dependent hydrolases"/>
    <property type="match status" value="1"/>
</dbReference>
<proteinExistence type="inferred from homology"/>
<dbReference type="Gene3D" id="2.30.40.10">
    <property type="entry name" value="Urease, subunit C, domain 1"/>
    <property type="match status" value="1"/>
</dbReference>
<feature type="active site" description="Proton donor/acceptor" evidence="6">
    <location>
        <position position="258"/>
    </location>
</feature>
<keyword evidence="4 5" id="KW-0119">Carbohydrate metabolism</keyword>
<dbReference type="EC" id="3.5.1.25" evidence="10"/>
<evidence type="ECO:0000256" key="2">
    <source>
        <dbReference type="ARBA" id="ARBA00022723"/>
    </source>
</evidence>
<dbReference type="PANTHER" id="PTHR11113:SF14">
    <property type="entry name" value="N-ACETYLGLUCOSAMINE-6-PHOSPHATE DEACETYLASE"/>
    <property type="match status" value="1"/>
</dbReference>